<accession>A0ABM0K8N8</accession>
<name>A0ABM0K8N8_APLCA</name>
<reference evidence="4" key="1">
    <citation type="submission" date="2025-08" db="UniProtKB">
        <authorList>
            <consortium name="RefSeq"/>
        </authorList>
    </citation>
    <scope>IDENTIFICATION</scope>
</reference>
<dbReference type="RefSeq" id="XP_005111443.2">
    <property type="nucleotide sequence ID" value="XM_005111386.2"/>
</dbReference>
<feature type="signal peptide" evidence="2">
    <location>
        <begin position="1"/>
        <end position="24"/>
    </location>
</feature>
<keyword evidence="3" id="KW-1185">Reference proteome</keyword>
<evidence type="ECO:0000256" key="2">
    <source>
        <dbReference type="SAM" id="SignalP"/>
    </source>
</evidence>
<evidence type="ECO:0000256" key="1">
    <source>
        <dbReference type="SAM" id="MobiDB-lite"/>
    </source>
</evidence>
<dbReference type="GeneID" id="101845512"/>
<feature type="compositionally biased region" description="Acidic residues" evidence="1">
    <location>
        <begin position="198"/>
        <end position="210"/>
    </location>
</feature>
<organism evidence="3 4">
    <name type="scientific">Aplysia californica</name>
    <name type="common">California sea hare</name>
    <dbReference type="NCBI Taxonomy" id="6500"/>
    <lineage>
        <taxon>Eukaryota</taxon>
        <taxon>Metazoa</taxon>
        <taxon>Spiralia</taxon>
        <taxon>Lophotrochozoa</taxon>
        <taxon>Mollusca</taxon>
        <taxon>Gastropoda</taxon>
        <taxon>Heterobranchia</taxon>
        <taxon>Euthyneura</taxon>
        <taxon>Tectipleura</taxon>
        <taxon>Aplysiida</taxon>
        <taxon>Aplysioidea</taxon>
        <taxon>Aplysiidae</taxon>
        <taxon>Aplysia</taxon>
    </lineage>
</organism>
<dbReference type="Proteomes" id="UP000694888">
    <property type="component" value="Unplaced"/>
</dbReference>
<gene>
    <name evidence="4" type="primary">LOC101845512</name>
</gene>
<proteinExistence type="predicted"/>
<evidence type="ECO:0000313" key="4">
    <source>
        <dbReference type="RefSeq" id="XP_005111443.2"/>
    </source>
</evidence>
<keyword evidence="2" id="KW-0732">Signal</keyword>
<sequence>MESSLFTKVAAVLFVAGLAALTEGCDPSQIAACSAGMQNPGQDVDAMCAAAEKMKQCILKAVEGCPPEVVAQSTKALEQSTAPCNPDSGCSMKKMKKCIEGLPMEAPPNPDEIDLNTMCPKISKAKMCLEKIVNSCDNQDIKSSIQQTVTGMQQYETICNKHSEKYESGSSGNSDNSDVKVTLDESAKEEVEVAIAEAEAEAEKEGEDEGGIFAEPQGKNKQTNSGGGNSGSGNGENGSPSIRASVFALSSLLALPLCVQAFIRM</sequence>
<evidence type="ECO:0000313" key="3">
    <source>
        <dbReference type="Proteomes" id="UP000694888"/>
    </source>
</evidence>
<protein>
    <submittedName>
        <fullName evidence="4">Uncharacterized protein LOC101845512</fullName>
    </submittedName>
</protein>
<feature type="chain" id="PRO_5045357276" evidence="2">
    <location>
        <begin position="25"/>
        <end position="265"/>
    </location>
</feature>
<feature type="compositionally biased region" description="Gly residues" evidence="1">
    <location>
        <begin position="225"/>
        <end position="236"/>
    </location>
</feature>
<feature type="region of interest" description="Disordered" evidence="1">
    <location>
        <begin position="197"/>
        <end position="241"/>
    </location>
</feature>